<protein>
    <submittedName>
        <fullName evidence="1">Uncharacterized protein</fullName>
    </submittedName>
</protein>
<comment type="caution">
    <text evidence="1">The sequence shown here is derived from an EMBL/GenBank/DDBJ whole genome shotgun (WGS) entry which is preliminary data.</text>
</comment>
<sequence>MYHRYLIIEENTPHKTVDPSTTPIPNPFRIPQNPTKLFTGIDNISSNNLTLNHQVINLLQLAQTTDLVWSFDKTASEELNSLSRVLAIANI</sequence>
<keyword evidence="2" id="KW-1185">Reference proteome</keyword>
<gene>
    <name evidence="1" type="ORF">EYC80_009720</name>
</gene>
<evidence type="ECO:0000313" key="1">
    <source>
        <dbReference type="EMBL" id="KAB8294299.1"/>
    </source>
</evidence>
<reference evidence="1 2" key="1">
    <citation type="submission" date="2019-06" db="EMBL/GenBank/DDBJ databases">
        <title>Genome Sequence of the Brown Rot Fungal Pathogen Monilinia laxa.</title>
        <authorList>
            <person name="De Miccolis Angelini R.M."/>
            <person name="Landi L."/>
            <person name="Abate D."/>
            <person name="Pollastro S."/>
            <person name="Romanazzi G."/>
            <person name="Faretra F."/>
        </authorList>
    </citation>
    <scope>NUCLEOTIDE SEQUENCE [LARGE SCALE GENOMIC DNA]</scope>
    <source>
        <strain evidence="1 2">Mlax316</strain>
    </source>
</reference>
<accession>A0A5N6JYR2</accession>
<proteinExistence type="predicted"/>
<dbReference type="EMBL" id="VIGI01000011">
    <property type="protein sequence ID" value="KAB8294299.1"/>
    <property type="molecule type" value="Genomic_DNA"/>
</dbReference>
<dbReference type="Proteomes" id="UP000326757">
    <property type="component" value="Unassembled WGS sequence"/>
</dbReference>
<evidence type="ECO:0000313" key="2">
    <source>
        <dbReference type="Proteomes" id="UP000326757"/>
    </source>
</evidence>
<name>A0A5N6JYR2_MONLA</name>
<organism evidence="1 2">
    <name type="scientific">Monilinia laxa</name>
    <name type="common">Brown rot fungus</name>
    <name type="synonym">Sclerotinia laxa</name>
    <dbReference type="NCBI Taxonomy" id="61186"/>
    <lineage>
        <taxon>Eukaryota</taxon>
        <taxon>Fungi</taxon>
        <taxon>Dikarya</taxon>
        <taxon>Ascomycota</taxon>
        <taxon>Pezizomycotina</taxon>
        <taxon>Leotiomycetes</taxon>
        <taxon>Helotiales</taxon>
        <taxon>Sclerotiniaceae</taxon>
        <taxon>Monilinia</taxon>
    </lineage>
</organism>
<dbReference type="AlphaFoldDB" id="A0A5N6JYR2"/>